<name>A0AAV6FYP9_9TELE</name>
<dbReference type="Gene3D" id="1.10.340.70">
    <property type="match status" value="1"/>
</dbReference>
<feature type="compositionally biased region" description="Polar residues" evidence="2">
    <location>
        <begin position="1"/>
        <end position="11"/>
    </location>
</feature>
<evidence type="ECO:0000313" key="5">
    <source>
        <dbReference type="Proteomes" id="UP000823561"/>
    </source>
</evidence>
<protein>
    <recommendedName>
        <fullName evidence="1">Gypsy retrotransposon integrase-like protein 1</fullName>
    </recommendedName>
</protein>
<gene>
    <name evidence="4" type="ORF">AALO_G00224490</name>
</gene>
<dbReference type="PANTHER" id="PTHR47266">
    <property type="entry name" value="ENDONUCLEASE-RELATED"/>
    <property type="match status" value="1"/>
</dbReference>
<evidence type="ECO:0000313" key="4">
    <source>
        <dbReference type="EMBL" id="KAG5267685.1"/>
    </source>
</evidence>
<evidence type="ECO:0000256" key="1">
    <source>
        <dbReference type="ARBA" id="ARBA00039658"/>
    </source>
</evidence>
<comment type="caution">
    <text evidence="4">The sequence shown here is derived from an EMBL/GenBank/DDBJ whole genome shotgun (WGS) entry which is preliminary data.</text>
</comment>
<feature type="region of interest" description="Disordered" evidence="2">
    <location>
        <begin position="1"/>
        <end position="20"/>
    </location>
</feature>
<dbReference type="AlphaFoldDB" id="A0AAV6FYP9"/>
<reference evidence="4 5" key="1">
    <citation type="submission" date="2020-10" db="EMBL/GenBank/DDBJ databases">
        <title>Chromosome-scale genome assembly of the Allis shad, Alosa alosa.</title>
        <authorList>
            <person name="Margot Z."/>
            <person name="Christophe K."/>
            <person name="Cabau C."/>
            <person name="Louis A."/>
            <person name="Berthelot C."/>
            <person name="Parey E."/>
            <person name="Roest Crollius H."/>
            <person name="Montfort J."/>
            <person name="Robinson-Rechavi M."/>
            <person name="Bucao C."/>
            <person name="Bouchez O."/>
            <person name="Gislard M."/>
            <person name="Lluch J."/>
            <person name="Milhes M."/>
            <person name="Lampietro C."/>
            <person name="Lopez Roques C."/>
            <person name="Donnadieu C."/>
            <person name="Braasch I."/>
            <person name="Desvignes T."/>
            <person name="Postlethwait J."/>
            <person name="Bobe J."/>
            <person name="Guiguen Y."/>
        </authorList>
    </citation>
    <scope>NUCLEOTIDE SEQUENCE [LARGE SCALE GENOMIC DNA]</scope>
    <source>
        <strain evidence="4">M-15738</strain>
        <tissue evidence="4">Blood</tissue>
    </source>
</reference>
<evidence type="ECO:0000259" key="3">
    <source>
        <dbReference type="Pfam" id="PF17921"/>
    </source>
</evidence>
<dbReference type="Proteomes" id="UP000823561">
    <property type="component" value="Chromosome 17"/>
</dbReference>
<dbReference type="InterPro" id="IPR052160">
    <property type="entry name" value="Gypsy_RT_Integrase-like"/>
</dbReference>
<accession>A0AAV6FYP9</accession>
<sequence length="206" mass="23491">MWRTSDSSPGLTNHLAPSAPPPLAHNPAICLSSTRHSSLRLHLHATALRHSLSYSYSVPPHKEKYKQGVTESSKRAIRKAANNFSLQGDIMFYRGTDGHSMRRVVFSEEEKVTILEEVHAGHFGRDRMMEKIRQRFYWHNITAHVDNWVSTCEPCQTFERVKTEPPEMKPIKPVAPWHMIGVDLIGPLKKSRKSGNDGHLPHTWLS</sequence>
<keyword evidence="5" id="KW-1185">Reference proteome</keyword>
<proteinExistence type="predicted"/>
<dbReference type="FunFam" id="1.10.340.70:FF:000001">
    <property type="entry name" value="Retrovirus-related Pol polyprotein from transposon gypsy-like Protein"/>
    <property type="match status" value="1"/>
</dbReference>
<feature type="domain" description="Integrase zinc-binding" evidence="3">
    <location>
        <begin position="109"/>
        <end position="158"/>
    </location>
</feature>
<dbReference type="EMBL" id="JADWDJ010000017">
    <property type="protein sequence ID" value="KAG5267685.1"/>
    <property type="molecule type" value="Genomic_DNA"/>
</dbReference>
<organism evidence="4 5">
    <name type="scientific">Alosa alosa</name>
    <name type="common">allis shad</name>
    <dbReference type="NCBI Taxonomy" id="278164"/>
    <lineage>
        <taxon>Eukaryota</taxon>
        <taxon>Metazoa</taxon>
        <taxon>Chordata</taxon>
        <taxon>Craniata</taxon>
        <taxon>Vertebrata</taxon>
        <taxon>Euteleostomi</taxon>
        <taxon>Actinopterygii</taxon>
        <taxon>Neopterygii</taxon>
        <taxon>Teleostei</taxon>
        <taxon>Clupei</taxon>
        <taxon>Clupeiformes</taxon>
        <taxon>Clupeoidei</taxon>
        <taxon>Clupeidae</taxon>
        <taxon>Alosa</taxon>
    </lineage>
</organism>
<dbReference type="InterPro" id="IPR041588">
    <property type="entry name" value="Integrase_H2C2"/>
</dbReference>
<evidence type="ECO:0000256" key="2">
    <source>
        <dbReference type="SAM" id="MobiDB-lite"/>
    </source>
</evidence>
<dbReference type="Pfam" id="PF17921">
    <property type="entry name" value="Integrase_H2C2"/>
    <property type="match status" value="1"/>
</dbReference>